<feature type="region of interest" description="Disordered" evidence="1">
    <location>
        <begin position="1"/>
        <end position="62"/>
    </location>
</feature>
<evidence type="ECO:0000313" key="2">
    <source>
        <dbReference type="EMBL" id="JAD56271.1"/>
    </source>
</evidence>
<evidence type="ECO:0000256" key="1">
    <source>
        <dbReference type="SAM" id="MobiDB-lite"/>
    </source>
</evidence>
<protein>
    <submittedName>
        <fullName evidence="2">Uncharacterized protein</fullName>
    </submittedName>
</protein>
<organism evidence="2">
    <name type="scientific">Arundo donax</name>
    <name type="common">Giant reed</name>
    <name type="synonym">Donax arundinaceus</name>
    <dbReference type="NCBI Taxonomy" id="35708"/>
    <lineage>
        <taxon>Eukaryota</taxon>
        <taxon>Viridiplantae</taxon>
        <taxon>Streptophyta</taxon>
        <taxon>Embryophyta</taxon>
        <taxon>Tracheophyta</taxon>
        <taxon>Spermatophyta</taxon>
        <taxon>Magnoliopsida</taxon>
        <taxon>Liliopsida</taxon>
        <taxon>Poales</taxon>
        <taxon>Poaceae</taxon>
        <taxon>PACMAD clade</taxon>
        <taxon>Arundinoideae</taxon>
        <taxon>Arundineae</taxon>
        <taxon>Arundo</taxon>
    </lineage>
</organism>
<dbReference type="AlphaFoldDB" id="A0A0A9AYS2"/>
<dbReference type="EMBL" id="GBRH01241624">
    <property type="protein sequence ID" value="JAD56271.1"/>
    <property type="molecule type" value="Transcribed_RNA"/>
</dbReference>
<reference evidence="2" key="1">
    <citation type="submission" date="2014-09" db="EMBL/GenBank/DDBJ databases">
        <authorList>
            <person name="Magalhaes I.L.F."/>
            <person name="Oliveira U."/>
            <person name="Santos F.R."/>
            <person name="Vidigal T.H.D.A."/>
            <person name="Brescovit A.D."/>
            <person name="Santos A.J."/>
        </authorList>
    </citation>
    <scope>NUCLEOTIDE SEQUENCE</scope>
    <source>
        <tissue evidence="2">Shoot tissue taken approximately 20 cm above the soil surface</tissue>
    </source>
</reference>
<sequence length="134" mass="14220">MALWGVSLGAPCAARKDRDGGEADLPDEDGGGASPSSPVQLPIQMSEGLMTPCRRPSSPAPAVPLEDDDLLWGVIVRIPPLLLPPPRLPRLQAVAPPHLRPRPLLLPRPPQDSSPARLLHIQCLILFPSHAGPA</sequence>
<proteinExistence type="predicted"/>
<reference evidence="2" key="2">
    <citation type="journal article" date="2015" name="Data Brief">
        <title>Shoot transcriptome of the giant reed, Arundo donax.</title>
        <authorList>
            <person name="Barrero R.A."/>
            <person name="Guerrero F.D."/>
            <person name="Moolhuijzen P."/>
            <person name="Goolsby J.A."/>
            <person name="Tidwell J."/>
            <person name="Bellgard S.E."/>
            <person name="Bellgard M.I."/>
        </authorList>
    </citation>
    <scope>NUCLEOTIDE SEQUENCE</scope>
    <source>
        <tissue evidence="2">Shoot tissue taken approximately 20 cm above the soil surface</tissue>
    </source>
</reference>
<name>A0A0A9AYS2_ARUDO</name>
<accession>A0A0A9AYS2</accession>